<keyword evidence="2" id="KW-1185">Reference proteome</keyword>
<comment type="caution">
    <text evidence="1">The sequence shown here is derived from an EMBL/GenBank/DDBJ whole genome shotgun (WGS) entry which is preliminary data.</text>
</comment>
<accession>A0ACC0CMK1</accession>
<protein>
    <submittedName>
        <fullName evidence="1">Uncharacterized protein</fullName>
    </submittedName>
</protein>
<reference evidence="1 2" key="1">
    <citation type="journal article" date="2022" name="New Phytol.">
        <title>Ecological generalism drives hyperdiversity of secondary metabolite gene clusters in xylarialean endophytes.</title>
        <authorList>
            <person name="Franco M.E.E."/>
            <person name="Wisecaver J.H."/>
            <person name="Arnold A.E."/>
            <person name="Ju Y.M."/>
            <person name="Slot J.C."/>
            <person name="Ahrendt S."/>
            <person name="Moore L.P."/>
            <person name="Eastman K.E."/>
            <person name="Scott K."/>
            <person name="Konkel Z."/>
            <person name="Mondo S.J."/>
            <person name="Kuo A."/>
            <person name="Hayes R.D."/>
            <person name="Haridas S."/>
            <person name="Andreopoulos B."/>
            <person name="Riley R."/>
            <person name="LaButti K."/>
            <person name="Pangilinan J."/>
            <person name="Lipzen A."/>
            <person name="Amirebrahimi M."/>
            <person name="Yan J."/>
            <person name="Adam C."/>
            <person name="Keymanesh K."/>
            <person name="Ng V."/>
            <person name="Louie K."/>
            <person name="Northen T."/>
            <person name="Drula E."/>
            <person name="Henrissat B."/>
            <person name="Hsieh H.M."/>
            <person name="Youens-Clark K."/>
            <person name="Lutzoni F."/>
            <person name="Miadlikowska J."/>
            <person name="Eastwood D.C."/>
            <person name="Hamelin R.C."/>
            <person name="Grigoriev I.V."/>
            <person name="U'Ren J.M."/>
        </authorList>
    </citation>
    <scope>NUCLEOTIDE SEQUENCE [LARGE SCALE GENOMIC DNA]</scope>
    <source>
        <strain evidence="1 2">ER1909</strain>
    </source>
</reference>
<proteinExistence type="predicted"/>
<sequence length="112" mass="12483">MKTSYSLLTEPICCIIWLSMLSLVGDLGSYRLLTLCIFAESCLIHFGGYFRIFVDTNQEPFDYEAWFVLCGILVPNTRTLRLGYSYACTSDTTGVAVVGVAKSKQMILQSCV</sequence>
<dbReference type="EMBL" id="MU394390">
    <property type="protein sequence ID" value="KAI6081622.1"/>
    <property type="molecule type" value="Genomic_DNA"/>
</dbReference>
<evidence type="ECO:0000313" key="1">
    <source>
        <dbReference type="EMBL" id="KAI6081622.1"/>
    </source>
</evidence>
<evidence type="ECO:0000313" key="2">
    <source>
        <dbReference type="Proteomes" id="UP001497680"/>
    </source>
</evidence>
<dbReference type="Proteomes" id="UP001497680">
    <property type="component" value="Unassembled WGS sequence"/>
</dbReference>
<organism evidence="1 2">
    <name type="scientific">Hypoxylon rubiginosum</name>
    <dbReference type="NCBI Taxonomy" id="110542"/>
    <lineage>
        <taxon>Eukaryota</taxon>
        <taxon>Fungi</taxon>
        <taxon>Dikarya</taxon>
        <taxon>Ascomycota</taxon>
        <taxon>Pezizomycotina</taxon>
        <taxon>Sordariomycetes</taxon>
        <taxon>Xylariomycetidae</taxon>
        <taxon>Xylariales</taxon>
        <taxon>Hypoxylaceae</taxon>
        <taxon>Hypoxylon</taxon>
    </lineage>
</organism>
<name>A0ACC0CMK1_9PEZI</name>
<gene>
    <name evidence="1" type="ORF">F4821DRAFT_248781</name>
</gene>